<dbReference type="Proteomes" id="UP000654913">
    <property type="component" value="Chromosome 7"/>
</dbReference>
<evidence type="ECO:0000313" key="2">
    <source>
        <dbReference type="EMBL" id="BCS29095.1"/>
    </source>
</evidence>
<dbReference type="GeneID" id="64979092"/>
<feature type="compositionally biased region" description="Basic residues" evidence="1">
    <location>
        <begin position="597"/>
        <end position="612"/>
    </location>
</feature>
<organism evidence="2 3">
    <name type="scientific">Aspergillus puulaauensis</name>
    <dbReference type="NCBI Taxonomy" id="1220207"/>
    <lineage>
        <taxon>Eukaryota</taxon>
        <taxon>Fungi</taxon>
        <taxon>Dikarya</taxon>
        <taxon>Ascomycota</taxon>
        <taxon>Pezizomycotina</taxon>
        <taxon>Eurotiomycetes</taxon>
        <taxon>Eurotiomycetidae</taxon>
        <taxon>Eurotiales</taxon>
        <taxon>Aspergillaceae</taxon>
        <taxon>Aspergillus</taxon>
    </lineage>
</organism>
<feature type="compositionally biased region" description="Low complexity" evidence="1">
    <location>
        <begin position="645"/>
        <end position="657"/>
    </location>
</feature>
<dbReference type="GO" id="GO:0031011">
    <property type="term" value="C:Ino80 complex"/>
    <property type="evidence" value="ECO:0007669"/>
    <property type="project" value="InterPro"/>
</dbReference>
<feature type="region of interest" description="Disordered" evidence="1">
    <location>
        <begin position="444"/>
        <end position="466"/>
    </location>
</feature>
<feature type="compositionally biased region" description="Basic and acidic residues" evidence="1">
    <location>
        <begin position="572"/>
        <end position="584"/>
    </location>
</feature>
<keyword evidence="3" id="KW-1185">Reference proteome</keyword>
<evidence type="ECO:0000313" key="3">
    <source>
        <dbReference type="Proteomes" id="UP000654913"/>
    </source>
</evidence>
<dbReference type="KEGG" id="apuu:APUU_70665S"/>
<dbReference type="EMBL" id="AP024449">
    <property type="protein sequence ID" value="BCS29095.1"/>
    <property type="molecule type" value="Genomic_DNA"/>
</dbReference>
<dbReference type="InterPro" id="IPR038014">
    <property type="entry name" value="Ies1"/>
</dbReference>
<feature type="compositionally biased region" description="Acidic residues" evidence="1">
    <location>
        <begin position="671"/>
        <end position="680"/>
    </location>
</feature>
<feature type="compositionally biased region" description="Acidic residues" evidence="1">
    <location>
        <begin position="717"/>
        <end position="754"/>
    </location>
</feature>
<feature type="region of interest" description="Disordered" evidence="1">
    <location>
        <begin position="1"/>
        <end position="24"/>
    </location>
</feature>
<name>A0A7R8ATS7_9EURO</name>
<dbReference type="PANTHER" id="PTHR37287:SF1">
    <property type="entry name" value="INO EIGHTY SUBUNIT 1"/>
    <property type="match status" value="1"/>
</dbReference>
<dbReference type="OrthoDB" id="5413003at2759"/>
<accession>A0A7R8ATS7</accession>
<dbReference type="RefSeq" id="XP_041561281.1">
    <property type="nucleotide sequence ID" value="XM_041695563.1"/>
</dbReference>
<reference evidence="2" key="1">
    <citation type="submission" date="2021-01" db="EMBL/GenBank/DDBJ databases">
        <authorList>
            <consortium name="Aspergillus puulaauensis MK2 genome sequencing consortium"/>
            <person name="Kazuki M."/>
            <person name="Futagami T."/>
        </authorList>
    </citation>
    <scope>NUCLEOTIDE SEQUENCE</scope>
    <source>
        <strain evidence="2">MK2</strain>
    </source>
</reference>
<reference evidence="2" key="2">
    <citation type="submission" date="2021-02" db="EMBL/GenBank/DDBJ databases">
        <title>Aspergillus puulaauensis MK2 genome sequence.</title>
        <authorList>
            <person name="Futagami T."/>
            <person name="Mori K."/>
            <person name="Kadooka C."/>
            <person name="Tanaka T."/>
        </authorList>
    </citation>
    <scope>NUCLEOTIDE SEQUENCE</scope>
    <source>
        <strain evidence="2">MK2</strain>
    </source>
</reference>
<proteinExistence type="predicted"/>
<dbReference type="PANTHER" id="PTHR37287">
    <property type="entry name" value="INO EIGHTY SUBUNIT 1"/>
    <property type="match status" value="1"/>
</dbReference>
<feature type="compositionally biased region" description="Low complexity" evidence="1">
    <location>
        <begin position="613"/>
        <end position="635"/>
    </location>
</feature>
<dbReference type="AlphaFoldDB" id="A0A7R8ATS7"/>
<protein>
    <recommendedName>
        <fullName evidence="4">Ino eighty subunit 1</fullName>
    </recommendedName>
</protein>
<feature type="region of interest" description="Disordered" evidence="1">
    <location>
        <begin position="561"/>
        <end position="779"/>
    </location>
</feature>
<evidence type="ECO:0008006" key="4">
    <source>
        <dbReference type="Google" id="ProtNLM"/>
    </source>
</evidence>
<evidence type="ECO:0000256" key="1">
    <source>
        <dbReference type="SAM" id="MobiDB-lite"/>
    </source>
</evidence>
<feature type="compositionally biased region" description="Basic residues" evidence="1">
    <location>
        <begin position="448"/>
        <end position="458"/>
    </location>
</feature>
<sequence>MADVESAGVDDSFAQSETHDEQQIHNMTVGTRRQPNGTIGSVYSGNKIRHLKKEDGIPLWRKDIQFQFLKLVFEDKTQVFTRWPDGEKNLDFADIYIDAMARSSKTSKILKDKLQSDKQAAISMAMVCLLVNFGRMNTTLNFFPEMRAQLRTYHSIPSLQAHQDPNAYKQLQDAPRLKSILKGASEDVDQPNTLDKIKRENVPRTNPVNLIFVLAQYAPKVSEMHFFPPRDFFDLVMRSTLSSQTRARAFLWLMWWYLESDFSHEAALNNPFGPGLEGEGTGGLPIKVPSFDILTEEQANEENVDTPSEIEYGEEKRLERKRILEEEEPTPRAPKRPKKLPYWEFMFLKQLDPGTKIQGRQYNAKGDAYRAGTDSDDLIEWRNPDGSIRSTMKMPREEDYGYQGAVIEGPSPRIVLRTKVEQTPDASPAPPGTGHPVLNRFVTEASPHHHQSSSRRPRPLTQHQLAVERNRRQRIEYILAKRKGDAYRMLRAKRVHEMPFTRYGRLLQNLPDGYDTEDDKSWGKGGLLPNPEEEEDFGECANYYLSVIRKASRRLDRWDYENANGPRRDRKKEREERQKAREEALVFDDDIDGKTSSRSRARAQRNAKRKLARAAAAAGGTTPSAATSKTAASRSKGNRNRAQKGAAATSLGASAGLDTPSGEGALSPAPEGEEGLDDIDRELLGEGSGDEDDIPSRGLEVSGAGEGGYEDSFLGGDADEDADALSSDEEDEDGEDEDLDDGDVDMDVEGEADDNSSIPDGPARYAASDASGVDMANDY</sequence>
<gene>
    <name evidence="2" type="ORF">APUU_70665S</name>
</gene>